<dbReference type="CDD" id="cd20736">
    <property type="entry name" value="PoNe_Nuclease"/>
    <property type="match status" value="1"/>
</dbReference>
<dbReference type="NCBIfam" id="NF009154">
    <property type="entry name" value="PRK12497.3-3"/>
    <property type="match status" value="1"/>
</dbReference>
<accession>A0ABP7CRM9</accession>
<name>A0ABP7CRM9_9MICC</name>
<dbReference type="Gene3D" id="3.40.1350.10">
    <property type="match status" value="1"/>
</dbReference>
<sequence>MTHHQDIGARGEALAAHYLGQIGFAVVERNWRCRLGELDIVAYDGGTDVAVEVKARTSQRFGHGAEAVAGPKLARLHRLAWEWQRRHGRREADLRVDVVAVVFDRDGYRVDHYRGVAA</sequence>
<evidence type="ECO:0000313" key="4">
    <source>
        <dbReference type="Proteomes" id="UP001501536"/>
    </source>
</evidence>
<comment type="similarity">
    <text evidence="1 2">Belongs to the UPF0102 family.</text>
</comment>
<evidence type="ECO:0000256" key="1">
    <source>
        <dbReference type="ARBA" id="ARBA00006738"/>
    </source>
</evidence>
<evidence type="ECO:0000256" key="2">
    <source>
        <dbReference type="HAMAP-Rule" id="MF_00048"/>
    </source>
</evidence>
<reference evidence="4" key="1">
    <citation type="journal article" date="2019" name="Int. J. Syst. Evol. Microbiol.">
        <title>The Global Catalogue of Microorganisms (GCM) 10K type strain sequencing project: providing services to taxonomists for standard genome sequencing and annotation.</title>
        <authorList>
            <consortium name="The Broad Institute Genomics Platform"/>
            <consortium name="The Broad Institute Genome Sequencing Center for Infectious Disease"/>
            <person name="Wu L."/>
            <person name="Ma J."/>
        </authorList>
    </citation>
    <scope>NUCLEOTIDE SEQUENCE [LARGE SCALE GENOMIC DNA]</scope>
    <source>
        <strain evidence="4">JCM 16961</strain>
    </source>
</reference>
<dbReference type="InterPro" id="IPR011856">
    <property type="entry name" value="tRNA_endonuc-like_dom_sf"/>
</dbReference>
<protein>
    <recommendedName>
        <fullName evidence="2">UPF0102 protein GCM10022377_02930</fullName>
    </recommendedName>
</protein>
<proteinExistence type="inferred from homology"/>
<dbReference type="PANTHER" id="PTHR34039">
    <property type="entry name" value="UPF0102 PROTEIN YRAN"/>
    <property type="match status" value="1"/>
</dbReference>
<dbReference type="Pfam" id="PF02021">
    <property type="entry name" value="UPF0102"/>
    <property type="match status" value="1"/>
</dbReference>
<evidence type="ECO:0000313" key="3">
    <source>
        <dbReference type="EMBL" id="GAA3693710.1"/>
    </source>
</evidence>
<dbReference type="Proteomes" id="UP001501536">
    <property type="component" value="Unassembled WGS sequence"/>
</dbReference>
<dbReference type="NCBIfam" id="NF009150">
    <property type="entry name" value="PRK12497.1-3"/>
    <property type="match status" value="1"/>
</dbReference>
<dbReference type="SUPFAM" id="SSF52980">
    <property type="entry name" value="Restriction endonuclease-like"/>
    <property type="match status" value="1"/>
</dbReference>
<keyword evidence="4" id="KW-1185">Reference proteome</keyword>
<gene>
    <name evidence="3" type="ORF">GCM10022377_02930</name>
</gene>
<organism evidence="3 4">
    <name type="scientific">Zhihengliuella alba</name>
    <dbReference type="NCBI Taxonomy" id="547018"/>
    <lineage>
        <taxon>Bacteria</taxon>
        <taxon>Bacillati</taxon>
        <taxon>Actinomycetota</taxon>
        <taxon>Actinomycetes</taxon>
        <taxon>Micrococcales</taxon>
        <taxon>Micrococcaceae</taxon>
        <taxon>Zhihengliuella</taxon>
    </lineage>
</organism>
<comment type="caution">
    <text evidence="3">The sequence shown here is derived from an EMBL/GenBank/DDBJ whole genome shotgun (WGS) entry which is preliminary data.</text>
</comment>
<dbReference type="RefSeq" id="WP_344878912.1">
    <property type="nucleotide sequence ID" value="NZ_BAABCJ010000001.1"/>
</dbReference>
<dbReference type="PANTHER" id="PTHR34039:SF1">
    <property type="entry name" value="UPF0102 PROTEIN YRAN"/>
    <property type="match status" value="1"/>
</dbReference>
<dbReference type="InterPro" id="IPR003509">
    <property type="entry name" value="UPF0102_YraN-like"/>
</dbReference>
<dbReference type="EMBL" id="BAABCJ010000001">
    <property type="protein sequence ID" value="GAA3693710.1"/>
    <property type="molecule type" value="Genomic_DNA"/>
</dbReference>
<dbReference type="HAMAP" id="MF_00048">
    <property type="entry name" value="UPF0102"/>
    <property type="match status" value="1"/>
</dbReference>
<dbReference type="InterPro" id="IPR011335">
    <property type="entry name" value="Restrct_endonuc-II-like"/>
</dbReference>